<dbReference type="PANTHER" id="PTHR38248">
    <property type="entry name" value="FUNK1 6"/>
    <property type="match status" value="1"/>
</dbReference>
<dbReference type="Proteomes" id="UP000663853">
    <property type="component" value="Unassembled WGS sequence"/>
</dbReference>
<feature type="region of interest" description="Disordered" evidence="1">
    <location>
        <begin position="1"/>
        <end position="110"/>
    </location>
</feature>
<evidence type="ECO:0000259" key="2">
    <source>
        <dbReference type="Pfam" id="PF17667"/>
    </source>
</evidence>
<evidence type="ECO:0000256" key="1">
    <source>
        <dbReference type="SAM" id="MobiDB-lite"/>
    </source>
</evidence>
<evidence type="ECO:0000313" key="4">
    <source>
        <dbReference type="Proteomes" id="UP000663853"/>
    </source>
</evidence>
<comment type="caution">
    <text evidence="3">The sequence shown here is derived from an EMBL/GenBank/DDBJ whole genome shotgun (WGS) entry which is preliminary data.</text>
</comment>
<dbReference type="Pfam" id="PF17667">
    <property type="entry name" value="Pkinase_fungal"/>
    <property type="match status" value="1"/>
</dbReference>
<protein>
    <recommendedName>
        <fullName evidence="2">Fungal-type protein kinase domain-containing protein</fullName>
    </recommendedName>
</protein>
<accession>A0A8H2XTG8</accession>
<proteinExistence type="predicted"/>
<evidence type="ECO:0000313" key="3">
    <source>
        <dbReference type="EMBL" id="CAE6434967.1"/>
    </source>
</evidence>
<name>A0A8H2XTG8_9AGAM</name>
<feature type="domain" description="Fungal-type protein kinase" evidence="2">
    <location>
        <begin position="239"/>
        <end position="679"/>
    </location>
</feature>
<feature type="compositionally biased region" description="Polar residues" evidence="1">
    <location>
        <begin position="53"/>
        <end position="71"/>
    </location>
</feature>
<sequence>MPPKRVRTKILDEAIIDPPPAKLAKHTPSEKDNAVAPQPAGGEKTSGRPCTPPSTHSSAIKDTPYRQSSFHPCSVPKHLSHSSQGRSMVETLSTAASHEAERRHLSLSGPNRTCSEMRQVLRVEIDGAMYEYPILCDEFLHADQPHLERVLDNIVGDELLWRQADGRWIIDTGNFTSETHRMHRWFANLLETIVQAAFQPSKFRPSRQTIAPSLEARLSGDHKDDTLTSPDIVQGVRGQNDTRHWGDLEFFAECKITHHRVHFKDALMQIARYSRALFTHQIYRRHIYSIALCGTQATFVRISRGHIIHSPAIDLTTNAEQFVRAVAGLFTLDDYDFGYNTLFYYWPPLALEDNTDRQLRVQTGKWRWVVVEILCHRMCLIGRATVVLLLRRVGRPWHYAVLKLIWRPATRTDESDSLEEFRGCPGVCQCRWSHCRDSTRVSRPELLRPSRVQNYFIPTKEDEKEARISGPRRTSNTSVDFHPQIYRDRDIREYSMILMDEGVGLWRVKHLVHLLRVLRDGIVGCAIITSRGKVHRDISVGNILCEPHDPANPGNELWDEPSSPDQDDDGGSSLDDPPDRYDFTDTSFLVPEECIPMASSLDVYVAQRYANQGPLGRLFDFEFTILEARDENQVRSCADRTGTVAFMSARILLATEEKPVVHDFLDDIESFFWVFLWLVFTRAKTFSGLSDAAERNFNQIFLDPEASPPWKNLLFVQPKHLMETFKPLLTGTSWDLAQAVAYKFRGFLWKYRYNTSTTTDYDRMSLGELMAESDALLKPRPGVPQNLSQEEKWEIIRELIAIFDSAILELQ</sequence>
<feature type="compositionally biased region" description="Polar residues" evidence="1">
    <location>
        <begin position="81"/>
        <end position="96"/>
    </location>
</feature>
<reference evidence="3" key="1">
    <citation type="submission" date="2021-01" db="EMBL/GenBank/DDBJ databases">
        <authorList>
            <person name="Kaushik A."/>
        </authorList>
    </citation>
    <scope>NUCLEOTIDE SEQUENCE</scope>
    <source>
        <strain evidence="3">AG6-10EEA</strain>
    </source>
</reference>
<dbReference type="Gene3D" id="1.10.510.10">
    <property type="entry name" value="Transferase(Phosphotransferase) domain 1"/>
    <property type="match status" value="1"/>
</dbReference>
<dbReference type="SUPFAM" id="SSF56112">
    <property type="entry name" value="Protein kinase-like (PK-like)"/>
    <property type="match status" value="1"/>
</dbReference>
<dbReference type="InterPro" id="IPR040976">
    <property type="entry name" value="Pkinase_fungal"/>
</dbReference>
<feature type="region of interest" description="Disordered" evidence="1">
    <location>
        <begin position="550"/>
        <end position="578"/>
    </location>
</feature>
<dbReference type="EMBL" id="CAJMXA010000539">
    <property type="protein sequence ID" value="CAE6434967.1"/>
    <property type="molecule type" value="Genomic_DNA"/>
</dbReference>
<gene>
    <name evidence="3" type="ORF">RDB_LOCUS28963</name>
</gene>
<dbReference type="AlphaFoldDB" id="A0A8H2XTG8"/>
<dbReference type="PANTHER" id="PTHR38248:SF2">
    <property type="entry name" value="FUNK1 11"/>
    <property type="match status" value="1"/>
</dbReference>
<organism evidence="3 4">
    <name type="scientific">Rhizoctonia solani</name>
    <dbReference type="NCBI Taxonomy" id="456999"/>
    <lineage>
        <taxon>Eukaryota</taxon>
        <taxon>Fungi</taxon>
        <taxon>Dikarya</taxon>
        <taxon>Basidiomycota</taxon>
        <taxon>Agaricomycotina</taxon>
        <taxon>Agaricomycetes</taxon>
        <taxon>Cantharellales</taxon>
        <taxon>Ceratobasidiaceae</taxon>
        <taxon>Rhizoctonia</taxon>
    </lineage>
</organism>
<dbReference type="InterPro" id="IPR011009">
    <property type="entry name" value="Kinase-like_dom_sf"/>
</dbReference>